<proteinExistence type="inferred from homology"/>
<dbReference type="PROSITE" id="PS01296">
    <property type="entry name" value="RSMI"/>
    <property type="match status" value="1"/>
</dbReference>
<dbReference type="InterPro" id="IPR035996">
    <property type="entry name" value="4pyrrol_Methylase_sf"/>
</dbReference>
<dbReference type="CDD" id="cd11648">
    <property type="entry name" value="RsmI"/>
    <property type="match status" value="1"/>
</dbReference>
<dbReference type="InterPro" id="IPR000878">
    <property type="entry name" value="4pyrrol_Mease"/>
</dbReference>
<dbReference type="InterPro" id="IPR014777">
    <property type="entry name" value="4pyrrole_Mease_sub1"/>
</dbReference>
<dbReference type="SUPFAM" id="SSF53790">
    <property type="entry name" value="Tetrapyrrole methylase"/>
    <property type="match status" value="1"/>
</dbReference>
<protein>
    <submittedName>
        <fullName evidence="7">rRNA small subunit methyltransferase I</fullName>
    </submittedName>
</protein>
<reference evidence="7" key="1">
    <citation type="submission" date="2018-10" db="EMBL/GenBank/DDBJ databases">
        <authorList>
            <person name="Aoki K."/>
        </authorList>
    </citation>
    <scope>NUCLEOTIDE SEQUENCE</scope>
</reference>
<dbReference type="FunFam" id="3.30.950.10:FF:000002">
    <property type="entry name" value="Ribosomal RNA small subunit methyltransferase I"/>
    <property type="match status" value="1"/>
</dbReference>
<dbReference type="GO" id="GO:0006364">
    <property type="term" value="P:rRNA processing"/>
    <property type="evidence" value="ECO:0007669"/>
    <property type="project" value="UniProtKB-KW"/>
</dbReference>
<dbReference type="GO" id="GO:0032259">
    <property type="term" value="P:methylation"/>
    <property type="evidence" value="ECO:0007669"/>
    <property type="project" value="UniProtKB-KW"/>
</dbReference>
<evidence type="ECO:0000256" key="3">
    <source>
        <dbReference type="ARBA" id="ARBA00022603"/>
    </source>
</evidence>
<dbReference type="InterPro" id="IPR018063">
    <property type="entry name" value="SAM_MeTrfase_RsmI_CS"/>
</dbReference>
<feature type="domain" description="Tetrapyrrole methylase" evidence="6">
    <location>
        <begin position="1"/>
        <end position="206"/>
    </location>
</feature>
<accession>A0A3B1DXG1</accession>
<keyword evidence="2" id="KW-0698">rRNA processing</keyword>
<dbReference type="Pfam" id="PF00590">
    <property type="entry name" value="TP_methylase"/>
    <property type="match status" value="1"/>
</dbReference>
<dbReference type="Gene3D" id="3.40.1010.10">
    <property type="entry name" value="Cobalt-precorrin-4 Transmethylase, Domain 1"/>
    <property type="match status" value="1"/>
</dbReference>
<dbReference type="InterPro" id="IPR014776">
    <property type="entry name" value="4pyrrole_Mease_sub2"/>
</dbReference>
<organism evidence="7">
    <name type="scientific">hydrothermal vent metagenome</name>
    <dbReference type="NCBI Taxonomy" id="652676"/>
    <lineage>
        <taxon>unclassified sequences</taxon>
        <taxon>metagenomes</taxon>
        <taxon>ecological metagenomes</taxon>
    </lineage>
</organism>
<dbReference type="HAMAP" id="MF_01877">
    <property type="entry name" value="16SrRNA_methyltr_I"/>
    <property type="match status" value="1"/>
</dbReference>
<sequence length="270" mass="30574">MLTLVPTPIGNIGDITLRSLDVLQEAELILSEDTRVIKKLLNLISLKFNIHFKTHSFISLHSHNEKNFLTNQNKEILLSKNVVYVSDAGMPCISDPGACLVNFCINNNIKYDVLPGANALLTAFAMSGFDNKEFTFFGFLPHQGRQRKVCLHNICTNPLISILYESPHRLLKLLKEIKSIDESKEVFVAKEITKLYQQIFKGTIQKVYDQIKVSIIKGEWVVILNNSEVQTNNPIILEDIQDLKLPPKQKAKLISKLTGKNIKDVYNSLL</sequence>
<dbReference type="Gene3D" id="3.30.950.10">
    <property type="entry name" value="Methyltransferase, Cobalt-precorrin-4 Transmethylase, Domain 2"/>
    <property type="match status" value="1"/>
</dbReference>
<dbReference type="PANTHER" id="PTHR46111:SF1">
    <property type="entry name" value="RIBOSOMAL RNA SMALL SUBUNIT METHYLTRANSFERASE I"/>
    <property type="match status" value="1"/>
</dbReference>
<evidence type="ECO:0000259" key="6">
    <source>
        <dbReference type="Pfam" id="PF00590"/>
    </source>
</evidence>
<keyword evidence="3 7" id="KW-0489">Methyltransferase</keyword>
<evidence type="ECO:0000256" key="2">
    <source>
        <dbReference type="ARBA" id="ARBA00022552"/>
    </source>
</evidence>
<dbReference type="PANTHER" id="PTHR46111">
    <property type="entry name" value="RIBOSOMAL RNA SMALL SUBUNIT METHYLTRANSFERASE I"/>
    <property type="match status" value="1"/>
</dbReference>
<keyword evidence="1" id="KW-0963">Cytoplasm</keyword>
<keyword evidence="5" id="KW-0949">S-adenosyl-L-methionine</keyword>
<dbReference type="PIRSF" id="PIRSF005917">
    <property type="entry name" value="MTase_YraL"/>
    <property type="match status" value="1"/>
</dbReference>
<dbReference type="EMBL" id="UOYO01000026">
    <property type="protein sequence ID" value="VAY87490.1"/>
    <property type="molecule type" value="Genomic_DNA"/>
</dbReference>
<dbReference type="InterPro" id="IPR008189">
    <property type="entry name" value="rRNA_ssu_MeTfrase_I"/>
</dbReference>
<keyword evidence="4 7" id="KW-0808">Transferase</keyword>
<dbReference type="GO" id="GO:0008168">
    <property type="term" value="F:methyltransferase activity"/>
    <property type="evidence" value="ECO:0007669"/>
    <property type="project" value="UniProtKB-KW"/>
</dbReference>
<evidence type="ECO:0000256" key="5">
    <source>
        <dbReference type="ARBA" id="ARBA00022691"/>
    </source>
</evidence>
<dbReference type="NCBIfam" id="TIGR00096">
    <property type="entry name" value="16S rRNA (cytidine(1402)-2'-O)-methyltransferase"/>
    <property type="match status" value="1"/>
</dbReference>
<evidence type="ECO:0000256" key="1">
    <source>
        <dbReference type="ARBA" id="ARBA00022490"/>
    </source>
</evidence>
<gene>
    <name evidence="7" type="ORF">MNB_ARC-1_421</name>
</gene>
<evidence type="ECO:0000256" key="4">
    <source>
        <dbReference type="ARBA" id="ARBA00022679"/>
    </source>
</evidence>
<evidence type="ECO:0000313" key="7">
    <source>
        <dbReference type="EMBL" id="VAY87490.1"/>
    </source>
</evidence>
<dbReference type="AlphaFoldDB" id="A0A3B1DXG1"/>
<name>A0A3B1DXG1_9ZZZZ</name>